<organism evidence="2 3">
    <name type="scientific">Epilithonimonas ginsengisoli</name>
    <dbReference type="NCBI Taxonomy" id="1245592"/>
    <lineage>
        <taxon>Bacteria</taxon>
        <taxon>Pseudomonadati</taxon>
        <taxon>Bacteroidota</taxon>
        <taxon>Flavobacteriia</taxon>
        <taxon>Flavobacteriales</taxon>
        <taxon>Weeksellaceae</taxon>
        <taxon>Chryseobacterium group</taxon>
        <taxon>Epilithonimonas</taxon>
    </lineage>
</organism>
<name>A0ABU4JIM3_9FLAO</name>
<reference evidence="2 3" key="1">
    <citation type="submission" date="2023-11" db="EMBL/GenBank/DDBJ databases">
        <title>First isolation, identification, and characterization of non-pathogenic Epilithonimonas ginsengisoli isolated from diseased farmed rainbow trout (Oncorhynchus mykiss) in Chile.</title>
        <authorList>
            <person name="Miranda C.D."/>
            <person name="Irgang R."/>
            <person name="Concha C."/>
            <person name="Rojas R."/>
            <person name="Avendano R."/>
        </authorList>
    </citation>
    <scope>NUCLEOTIDE SEQUENCE [LARGE SCALE GENOMIC DNA]</scope>
    <source>
        <strain evidence="2 3">FP99</strain>
    </source>
</reference>
<comment type="caution">
    <text evidence="2">The sequence shown here is derived from an EMBL/GenBank/DDBJ whole genome shotgun (WGS) entry which is preliminary data.</text>
</comment>
<evidence type="ECO:0000313" key="2">
    <source>
        <dbReference type="EMBL" id="MDW8549517.1"/>
    </source>
</evidence>
<keyword evidence="3" id="KW-1185">Reference proteome</keyword>
<feature type="domain" description="Glycosyltransferase GT-D fold" evidence="1">
    <location>
        <begin position="50"/>
        <end position="276"/>
    </location>
</feature>
<accession>A0ABU4JIM3</accession>
<evidence type="ECO:0000313" key="3">
    <source>
        <dbReference type="Proteomes" id="UP001204439"/>
    </source>
</evidence>
<dbReference type="Proteomes" id="UP001204439">
    <property type="component" value="Unassembled WGS sequence"/>
</dbReference>
<dbReference type="Pfam" id="PF08759">
    <property type="entry name" value="GT-D"/>
    <property type="match status" value="1"/>
</dbReference>
<dbReference type="EMBL" id="JAMXLT020000019">
    <property type="protein sequence ID" value="MDW8549517.1"/>
    <property type="molecule type" value="Genomic_DNA"/>
</dbReference>
<evidence type="ECO:0000259" key="1">
    <source>
        <dbReference type="Pfam" id="PF08759"/>
    </source>
</evidence>
<gene>
    <name evidence="2" type="ORF">NG800_011390</name>
</gene>
<sequence length="301" mass="34620">MLKYLKIKINNIVTKVSVQINLLLKKIFPIKNVYNVDETIDFLLKTKSSISRLGDGEFHLIFGRSSLGFQKNSLELQQSLKKILKNDVKGLIVAIPHNIIYMDDLLPYSFDFWRHFYGTLYYKLYPILVKNKFYADTGLSRLYMGYKDKNNPKIAERFAKVRLLWEGQNIIIVEGTDSKLGTINNFFANSASLKRIICPSKNAFEKIETIEKEIVNNYNKDDIIILALGPTATVLAYNLAQKGIRSLDLGHIDVEYEWFKMKATDKVPIKGKILNEVVNTQSNSESFKNIEYENSIIITLT</sequence>
<dbReference type="RefSeq" id="WP_086048093.1">
    <property type="nucleotide sequence ID" value="NZ_JAMXLT020000019.1"/>
</dbReference>
<protein>
    <submittedName>
        <fullName evidence="2">GT-D fold domain-containing glycosyltransferase</fullName>
    </submittedName>
</protein>
<dbReference type="InterPro" id="IPR014869">
    <property type="entry name" value="GT-D"/>
</dbReference>
<proteinExistence type="predicted"/>